<dbReference type="AlphaFoldDB" id="A0A5C8NDQ3"/>
<comment type="similarity">
    <text evidence="2 9">Belongs to the cytochrome P450 family.</text>
</comment>
<dbReference type="InterPro" id="IPR001128">
    <property type="entry name" value="Cyt_P450"/>
</dbReference>
<proteinExistence type="inferred from homology"/>
<keyword evidence="6 8" id="KW-0408">Iron</keyword>
<evidence type="ECO:0000313" key="11">
    <source>
        <dbReference type="Proteomes" id="UP000321571"/>
    </source>
</evidence>
<dbReference type="PROSITE" id="PS00086">
    <property type="entry name" value="CYTOCHROME_P450"/>
    <property type="match status" value="1"/>
</dbReference>
<dbReference type="GO" id="GO:0016705">
    <property type="term" value="F:oxidoreductase activity, acting on paired donors, with incorporation or reduction of molecular oxygen"/>
    <property type="evidence" value="ECO:0007669"/>
    <property type="project" value="InterPro"/>
</dbReference>
<dbReference type="GO" id="GO:0004497">
    <property type="term" value="F:monooxygenase activity"/>
    <property type="evidence" value="ECO:0007669"/>
    <property type="project" value="UniProtKB-KW"/>
</dbReference>
<keyword evidence="4 8" id="KW-0479">Metal-binding</keyword>
<keyword evidence="3 8" id="KW-0349">Heme</keyword>
<dbReference type="InterPro" id="IPR036396">
    <property type="entry name" value="Cyt_P450_sf"/>
</dbReference>
<reference evidence="10 11" key="1">
    <citation type="submission" date="2019-06" db="EMBL/GenBank/DDBJ databases">
        <title>Aeromicrobium sp. nov., isolated from a maize field.</title>
        <authorList>
            <person name="Lin S.-Y."/>
            <person name="Tsai C.-F."/>
            <person name="Young C.-C."/>
        </authorList>
    </citation>
    <scope>NUCLEOTIDE SEQUENCE [LARGE SCALE GENOMIC DNA]</scope>
    <source>
        <strain evidence="10 11">CC-CFT486</strain>
    </source>
</reference>
<dbReference type="RefSeq" id="WP_147687262.1">
    <property type="nucleotide sequence ID" value="NZ_VDUX01000006.1"/>
</dbReference>
<evidence type="ECO:0000256" key="2">
    <source>
        <dbReference type="ARBA" id="ARBA00010617"/>
    </source>
</evidence>
<dbReference type="PANTHER" id="PTHR24286">
    <property type="entry name" value="CYTOCHROME P450 26"/>
    <property type="match status" value="1"/>
</dbReference>
<name>A0A5C8NDQ3_9ACTN</name>
<accession>A0A5C8NDQ3</accession>
<evidence type="ECO:0000256" key="7">
    <source>
        <dbReference type="ARBA" id="ARBA00023033"/>
    </source>
</evidence>
<evidence type="ECO:0000256" key="8">
    <source>
        <dbReference type="PIRSR" id="PIRSR602403-1"/>
    </source>
</evidence>
<protein>
    <submittedName>
        <fullName evidence="10">Cytochrome P450</fullName>
    </submittedName>
</protein>
<evidence type="ECO:0000256" key="5">
    <source>
        <dbReference type="ARBA" id="ARBA00023002"/>
    </source>
</evidence>
<evidence type="ECO:0000313" key="10">
    <source>
        <dbReference type="EMBL" id="TXL57737.1"/>
    </source>
</evidence>
<evidence type="ECO:0000256" key="9">
    <source>
        <dbReference type="RuleBase" id="RU000461"/>
    </source>
</evidence>
<dbReference type="InterPro" id="IPR017972">
    <property type="entry name" value="Cyt_P450_CS"/>
</dbReference>
<dbReference type="GO" id="GO:0020037">
    <property type="term" value="F:heme binding"/>
    <property type="evidence" value="ECO:0007669"/>
    <property type="project" value="InterPro"/>
</dbReference>
<comment type="cofactor">
    <cofactor evidence="1 8">
        <name>heme</name>
        <dbReference type="ChEBI" id="CHEBI:30413"/>
    </cofactor>
</comment>
<dbReference type="OrthoDB" id="7376058at2"/>
<dbReference type="InterPro" id="IPR002403">
    <property type="entry name" value="Cyt_P450_E_grp-IV"/>
</dbReference>
<keyword evidence="5 9" id="KW-0560">Oxidoreductase</keyword>
<keyword evidence="11" id="KW-1185">Reference proteome</keyword>
<evidence type="ECO:0000256" key="6">
    <source>
        <dbReference type="ARBA" id="ARBA00023004"/>
    </source>
</evidence>
<keyword evidence="7 9" id="KW-0503">Monooxygenase</keyword>
<evidence type="ECO:0000256" key="4">
    <source>
        <dbReference type="ARBA" id="ARBA00022723"/>
    </source>
</evidence>
<dbReference type="CDD" id="cd11045">
    <property type="entry name" value="CYP136-like"/>
    <property type="match status" value="1"/>
</dbReference>
<dbReference type="Pfam" id="PF00067">
    <property type="entry name" value="p450"/>
    <property type="match status" value="1"/>
</dbReference>
<dbReference type="GO" id="GO:0016125">
    <property type="term" value="P:sterol metabolic process"/>
    <property type="evidence" value="ECO:0007669"/>
    <property type="project" value="TreeGrafter"/>
</dbReference>
<dbReference type="Proteomes" id="UP000321571">
    <property type="component" value="Unassembled WGS sequence"/>
</dbReference>
<evidence type="ECO:0000256" key="1">
    <source>
        <dbReference type="ARBA" id="ARBA00001971"/>
    </source>
</evidence>
<evidence type="ECO:0000256" key="3">
    <source>
        <dbReference type="ARBA" id="ARBA00022617"/>
    </source>
</evidence>
<dbReference type="Gene3D" id="1.10.630.10">
    <property type="entry name" value="Cytochrome P450"/>
    <property type="match status" value="1"/>
</dbReference>
<dbReference type="SUPFAM" id="SSF48264">
    <property type="entry name" value="Cytochrome P450"/>
    <property type="match status" value="1"/>
</dbReference>
<dbReference type="EMBL" id="VDUX01000006">
    <property type="protein sequence ID" value="TXL57737.1"/>
    <property type="molecule type" value="Genomic_DNA"/>
</dbReference>
<comment type="caution">
    <text evidence="10">The sequence shown here is derived from an EMBL/GenBank/DDBJ whole genome shotgun (WGS) entry which is preliminary data.</text>
</comment>
<gene>
    <name evidence="10" type="ORF">FHP06_13265</name>
</gene>
<sequence>MAVADRPAPRAPLRRFIPFVGATLAYFHDPLATMAHRYRTQGPVSEMNFVGRKWTMLLGPDACEAALRNVDKAFANGPGWGYLIGPFFDRGLMLLDFEEHLHHRRIMQEAFTRDRLIDYTTAMGPAVAKGLDAWTPQQQFPVYRPLKDLTLDVAAQVFMGGADPSTGSGQGWIESGELRRVNDAFIDCVQAAMGFVRYPVPGTRWNRGVKGRKLLEEFFRRHIPSRRESEGKDMFSILCHVETDDGHRFSDDDVVNHMIFLMMAAHDTSTITTTTILQRLGQNPEWQERCREESMALGEFPTYDEIEKLTSLDLVMKESLRLVTPVPGQARYTVKETEVCGQTIPANRYVSVGVHLSHYLEEYWPDPHRFDPERFAEDRREDKVHRFAWQPFGGGVHKCIGMYFGETEVKMIIHQLLRRFSWTVDPDYVAPMNYHSLPFPSDGLPVDLYPLGVRA</sequence>
<dbReference type="GO" id="GO:0005506">
    <property type="term" value="F:iron ion binding"/>
    <property type="evidence" value="ECO:0007669"/>
    <property type="project" value="InterPro"/>
</dbReference>
<organism evidence="10 11">
    <name type="scientific">Aeromicrobium terrae</name>
    <dbReference type="NCBI Taxonomy" id="2498846"/>
    <lineage>
        <taxon>Bacteria</taxon>
        <taxon>Bacillati</taxon>
        <taxon>Actinomycetota</taxon>
        <taxon>Actinomycetes</taxon>
        <taxon>Propionibacteriales</taxon>
        <taxon>Nocardioidaceae</taxon>
        <taxon>Aeromicrobium</taxon>
    </lineage>
</organism>
<feature type="binding site" description="axial binding residue" evidence="8">
    <location>
        <position position="399"/>
    </location>
    <ligand>
        <name>heme</name>
        <dbReference type="ChEBI" id="CHEBI:30413"/>
    </ligand>
    <ligandPart>
        <name>Fe</name>
        <dbReference type="ChEBI" id="CHEBI:18248"/>
    </ligandPart>
</feature>
<dbReference type="PANTHER" id="PTHR24286:SF24">
    <property type="entry name" value="LANOSTEROL 14-ALPHA DEMETHYLASE"/>
    <property type="match status" value="1"/>
</dbReference>
<dbReference type="PRINTS" id="PR00465">
    <property type="entry name" value="EP450IV"/>
</dbReference>